<dbReference type="Proteomes" id="UP000240206">
    <property type="component" value="Unassembled WGS sequence"/>
</dbReference>
<reference evidence="2" key="1">
    <citation type="submission" date="2018-03" db="EMBL/GenBank/DDBJ databases">
        <title>Ecological and genomic features of two cosmopolitan and abundant freshwater picocyanobacteria.</title>
        <authorList>
            <person name="Cabello-Yeves P.J."/>
            <person name="Picazo A."/>
            <person name="Camacho A."/>
            <person name="Callieri C."/>
            <person name="Rosselli R."/>
            <person name="Roda-Garcia J."/>
            <person name="Coutinho F.H."/>
            <person name="Rodriguez-Valera F."/>
        </authorList>
    </citation>
    <scope>NUCLEOTIDE SEQUENCE [LARGE SCALE GENOMIC DNA]</scope>
    <source>
        <strain evidence="2">Tous</strain>
    </source>
</reference>
<organism evidence="1 2">
    <name type="scientific">Synechococcus lacustris str. Tous</name>
    <dbReference type="NCBI Taxonomy" id="1910958"/>
    <lineage>
        <taxon>Bacteria</taxon>
        <taxon>Bacillati</taxon>
        <taxon>Cyanobacteriota</taxon>
        <taxon>Cyanophyceae</taxon>
        <taxon>Synechococcales</taxon>
        <taxon>Synechococcaceae</taxon>
        <taxon>Synechococcus</taxon>
    </lineage>
</organism>
<sequence length="97" mass="10794">MVIAGIPLEEIRHTMAVQDWLAEGRQEGEAKCHQEGLLEGKAQGAAKVSLPQLNRRCGPLSETSTAQIQALQWRSWKPWPMPCSTCRAQPTSRSRGR</sequence>
<dbReference type="RefSeq" id="WP_106500526.1">
    <property type="nucleotide sequence ID" value="NZ_PXVC01000057.1"/>
</dbReference>
<proteinExistence type="predicted"/>
<protein>
    <submittedName>
        <fullName evidence="1">Uncharacterized protein</fullName>
    </submittedName>
</protein>
<evidence type="ECO:0000313" key="1">
    <source>
        <dbReference type="EMBL" id="PSI00996.1"/>
    </source>
</evidence>
<name>A0A2P7ECP6_9SYNE</name>
<evidence type="ECO:0000313" key="2">
    <source>
        <dbReference type="Proteomes" id="UP000240206"/>
    </source>
</evidence>
<accession>A0A2P7ECP6</accession>
<gene>
    <name evidence="1" type="ORF">C7K08_10200</name>
</gene>
<keyword evidence="2" id="KW-1185">Reference proteome</keyword>
<dbReference type="AlphaFoldDB" id="A0A2P7ECP6"/>
<comment type="caution">
    <text evidence="1">The sequence shown here is derived from an EMBL/GenBank/DDBJ whole genome shotgun (WGS) entry which is preliminary data.</text>
</comment>
<dbReference type="EMBL" id="PXVC01000057">
    <property type="protein sequence ID" value="PSI00996.1"/>
    <property type="molecule type" value="Genomic_DNA"/>
</dbReference>